<name>A0A0P6XSQ6_9CHLR</name>
<keyword evidence="2 7" id="KW-0813">Transport</keyword>
<feature type="transmembrane region" description="Helical" evidence="7">
    <location>
        <begin position="134"/>
        <end position="156"/>
    </location>
</feature>
<protein>
    <recommendedName>
        <fullName evidence="8">ABC transmembrane type-1 domain-containing protein</fullName>
    </recommendedName>
</protein>
<evidence type="ECO:0000256" key="7">
    <source>
        <dbReference type="RuleBase" id="RU363032"/>
    </source>
</evidence>
<dbReference type="Gene3D" id="1.10.3720.10">
    <property type="entry name" value="MetI-like"/>
    <property type="match status" value="1"/>
</dbReference>
<evidence type="ECO:0000313" key="9">
    <source>
        <dbReference type="EMBL" id="KPL86021.1"/>
    </source>
</evidence>
<evidence type="ECO:0000256" key="1">
    <source>
        <dbReference type="ARBA" id="ARBA00004651"/>
    </source>
</evidence>
<keyword evidence="5 7" id="KW-1133">Transmembrane helix</keyword>
<evidence type="ECO:0000259" key="8">
    <source>
        <dbReference type="PROSITE" id="PS50928"/>
    </source>
</evidence>
<evidence type="ECO:0000256" key="4">
    <source>
        <dbReference type="ARBA" id="ARBA00022692"/>
    </source>
</evidence>
<keyword evidence="4 7" id="KW-0812">Transmembrane</keyword>
<comment type="caution">
    <text evidence="9">The sequence shown here is derived from an EMBL/GenBank/DDBJ whole genome shotgun (WGS) entry which is preliminary data.</text>
</comment>
<sequence>MALAPKKNKLSLWQRIRQNSLAYKFIAPTFVAMLVVHLIPIVQGLYLSLLDVRLTTLTLYLKAPFVGLKYYIEVFNAIFGIGEDGTSSRVTGLINAASNTLVYTIWTNIGTLGLGLILAMLLNRNFRWRGIARTLVLLPWVVPTFVTGTIFNFIWLEQGGLANRILLGLNIIDMPITWLIGPNSLYALVIATVWRGLPFTTIMFLAAIQVIPTDLYEAASLDGANGWQRFRHITLPLIKPIAGTQVLFGLINGFYGGYNIAVQMFGGGTGFAGEYADLLVPAITRQTWERHLYGFGSAASVILMGMLLIFVGIWYRAFRDSLRAE</sequence>
<dbReference type="InterPro" id="IPR035906">
    <property type="entry name" value="MetI-like_sf"/>
</dbReference>
<dbReference type="InterPro" id="IPR051393">
    <property type="entry name" value="ABC_transporter_permease"/>
</dbReference>
<dbReference type="PATRIC" id="fig|70996.4.peg.3452"/>
<organism evidence="9 10">
    <name type="scientific">Herpetosiphon geysericola</name>
    <dbReference type="NCBI Taxonomy" id="70996"/>
    <lineage>
        <taxon>Bacteria</taxon>
        <taxon>Bacillati</taxon>
        <taxon>Chloroflexota</taxon>
        <taxon>Chloroflexia</taxon>
        <taxon>Herpetosiphonales</taxon>
        <taxon>Herpetosiphonaceae</taxon>
        <taxon>Herpetosiphon</taxon>
    </lineage>
</organism>
<dbReference type="Pfam" id="PF00528">
    <property type="entry name" value="BPD_transp_1"/>
    <property type="match status" value="1"/>
</dbReference>
<dbReference type="PANTHER" id="PTHR30193:SF37">
    <property type="entry name" value="INNER MEMBRANE ABC TRANSPORTER PERMEASE PROTEIN YCJO"/>
    <property type="match status" value="1"/>
</dbReference>
<feature type="transmembrane region" description="Helical" evidence="7">
    <location>
        <begin position="21"/>
        <end position="46"/>
    </location>
</feature>
<evidence type="ECO:0000313" key="10">
    <source>
        <dbReference type="Proteomes" id="UP000050277"/>
    </source>
</evidence>
<dbReference type="STRING" id="70996.SE18_14110"/>
<feature type="transmembrane region" description="Helical" evidence="7">
    <location>
        <begin position="101"/>
        <end position="122"/>
    </location>
</feature>
<keyword evidence="6 7" id="KW-0472">Membrane</keyword>
<dbReference type="Proteomes" id="UP000050277">
    <property type="component" value="Unassembled WGS sequence"/>
</dbReference>
<evidence type="ECO:0000256" key="3">
    <source>
        <dbReference type="ARBA" id="ARBA00022475"/>
    </source>
</evidence>
<evidence type="ECO:0000256" key="6">
    <source>
        <dbReference type="ARBA" id="ARBA00023136"/>
    </source>
</evidence>
<dbReference type="PANTHER" id="PTHR30193">
    <property type="entry name" value="ABC TRANSPORTER PERMEASE PROTEIN"/>
    <property type="match status" value="1"/>
</dbReference>
<dbReference type="GO" id="GO:0005886">
    <property type="term" value="C:plasma membrane"/>
    <property type="evidence" value="ECO:0007669"/>
    <property type="project" value="UniProtKB-SubCell"/>
</dbReference>
<keyword evidence="10" id="KW-1185">Reference proteome</keyword>
<dbReference type="GO" id="GO:0055085">
    <property type="term" value="P:transmembrane transport"/>
    <property type="evidence" value="ECO:0007669"/>
    <property type="project" value="InterPro"/>
</dbReference>
<accession>A0A0P6XSQ6</accession>
<keyword evidence="3" id="KW-1003">Cell membrane</keyword>
<dbReference type="SUPFAM" id="SSF161098">
    <property type="entry name" value="MetI-like"/>
    <property type="match status" value="1"/>
</dbReference>
<comment type="subcellular location">
    <subcellularLocation>
        <location evidence="1 7">Cell membrane</location>
        <topology evidence="1 7">Multi-pass membrane protein</topology>
    </subcellularLocation>
</comment>
<dbReference type="AlphaFoldDB" id="A0A0P6XSQ6"/>
<reference evidence="9 10" key="1">
    <citation type="submission" date="2015-07" db="EMBL/GenBank/DDBJ databases">
        <title>Whole genome sequence of Herpetosiphon geysericola DSM 7119.</title>
        <authorList>
            <person name="Hemp J."/>
            <person name="Ward L.M."/>
            <person name="Pace L.A."/>
            <person name="Fischer W.W."/>
        </authorList>
    </citation>
    <scope>NUCLEOTIDE SEQUENCE [LARGE SCALE GENOMIC DNA]</scope>
    <source>
        <strain evidence="9 10">DSM 7119</strain>
    </source>
</reference>
<feature type="domain" description="ABC transmembrane type-1" evidence="8">
    <location>
        <begin position="97"/>
        <end position="314"/>
    </location>
</feature>
<gene>
    <name evidence="9" type="ORF">SE18_14110</name>
</gene>
<evidence type="ECO:0000256" key="2">
    <source>
        <dbReference type="ARBA" id="ARBA00022448"/>
    </source>
</evidence>
<dbReference type="RefSeq" id="WP_054535103.1">
    <property type="nucleotide sequence ID" value="NZ_LGKP01000022.1"/>
</dbReference>
<proteinExistence type="inferred from homology"/>
<dbReference type="OrthoDB" id="9809527at2"/>
<dbReference type="EMBL" id="LGKP01000022">
    <property type="protein sequence ID" value="KPL86021.1"/>
    <property type="molecule type" value="Genomic_DNA"/>
</dbReference>
<dbReference type="CDD" id="cd06261">
    <property type="entry name" value="TM_PBP2"/>
    <property type="match status" value="1"/>
</dbReference>
<comment type="similarity">
    <text evidence="7">Belongs to the binding-protein-dependent transport system permease family.</text>
</comment>
<feature type="transmembrane region" description="Helical" evidence="7">
    <location>
        <begin position="292"/>
        <end position="315"/>
    </location>
</feature>
<dbReference type="InterPro" id="IPR000515">
    <property type="entry name" value="MetI-like"/>
</dbReference>
<dbReference type="PROSITE" id="PS50928">
    <property type="entry name" value="ABC_TM1"/>
    <property type="match status" value="1"/>
</dbReference>
<evidence type="ECO:0000256" key="5">
    <source>
        <dbReference type="ARBA" id="ARBA00022989"/>
    </source>
</evidence>
<feature type="transmembrane region" description="Helical" evidence="7">
    <location>
        <begin position="176"/>
        <end position="194"/>
    </location>
</feature>